<dbReference type="Proteomes" id="UP000179807">
    <property type="component" value="Unassembled WGS sequence"/>
</dbReference>
<evidence type="ECO:0000313" key="4">
    <source>
        <dbReference type="Proteomes" id="UP000179807"/>
    </source>
</evidence>
<dbReference type="VEuPathDB" id="TrichDB:TRFO_13154"/>
<name>A0A1J4L3R4_9EUKA</name>
<dbReference type="GeneID" id="94831775"/>
<keyword evidence="2" id="KW-1133">Transmembrane helix</keyword>
<dbReference type="EMBL" id="MLAK01000100">
    <property type="protein sequence ID" value="OHT16557.1"/>
    <property type="molecule type" value="Genomic_DNA"/>
</dbReference>
<feature type="region of interest" description="Disordered" evidence="1">
    <location>
        <begin position="128"/>
        <end position="154"/>
    </location>
</feature>
<sequence length="482" mass="56867">MKDPNRIPITTIINTKMFRTLSFLAFVLTSIIYQKNPSTAIVVAFNAILFIFVVTYNNELEKSKQKRKEYESKYSNNNNFNNNSFNNFNNERHKDEVSKSKHIISVKKASSNQEKAKIKPLFSNHQKSKTNTIELNEKEDKNSNSNPIEKLLDNNKVPGNNEKFIFSSRFTDIDAFQKKPKIIRANYEKQLYKLSEIVFDDENEEEDDLNIPHQVDFTRKAELQAAIYRVVNDERIPEYADDIKSIMFKDPTQIVGGIRCFIEILLEILKNANPIKGSIFGLIMSFIFPRNDPYRKVFESQAFSIFNMIDVNKMPTDEFRSNVDNLTKVASQYSSCSAPYFAYWCYIGDVHMIHTWIKTHTTTKDEYPHFAIGGVIDVINKFCFKKLHDTNMEMYDDIITRIHNYYQIVYKKKDDGKKRTPEEEEEFMNRMTPEEKTLYQQTKFYQSFKRQFNTFEKEKDEPGVLDIKYNKYFTLAKYNEKL</sequence>
<keyword evidence="4" id="KW-1185">Reference proteome</keyword>
<proteinExistence type="predicted"/>
<dbReference type="AlphaFoldDB" id="A0A1J4L3R4"/>
<reference evidence="3" key="1">
    <citation type="submission" date="2016-10" db="EMBL/GenBank/DDBJ databases">
        <authorList>
            <person name="Benchimol M."/>
            <person name="Almeida L.G."/>
            <person name="Vasconcelos A.T."/>
            <person name="Perreira-Neves A."/>
            <person name="Rosa I.A."/>
            <person name="Tasca T."/>
            <person name="Bogo M.R."/>
            <person name="de Souza W."/>
        </authorList>
    </citation>
    <scope>NUCLEOTIDE SEQUENCE [LARGE SCALE GENOMIC DNA]</scope>
    <source>
        <strain evidence="3">K</strain>
    </source>
</reference>
<comment type="caution">
    <text evidence="3">The sequence shown here is derived from an EMBL/GenBank/DDBJ whole genome shotgun (WGS) entry which is preliminary data.</text>
</comment>
<accession>A0A1J4L3R4</accession>
<feature type="transmembrane region" description="Helical" evidence="2">
    <location>
        <begin position="39"/>
        <end position="58"/>
    </location>
</feature>
<feature type="transmembrane region" description="Helical" evidence="2">
    <location>
        <begin position="12"/>
        <end position="33"/>
    </location>
</feature>
<dbReference type="RefSeq" id="XP_068369693.1">
    <property type="nucleotide sequence ID" value="XM_068497071.1"/>
</dbReference>
<keyword evidence="2" id="KW-0472">Membrane</keyword>
<organism evidence="3 4">
    <name type="scientific">Tritrichomonas foetus</name>
    <dbReference type="NCBI Taxonomy" id="1144522"/>
    <lineage>
        <taxon>Eukaryota</taxon>
        <taxon>Metamonada</taxon>
        <taxon>Parabasalia</taxon>
        <taxon>Tritrichomonadida</taxon>
        <taxon>Tritrichomonadidae</taxon>
        <taxon>Tritrichomonas</taxon>
    </lineage>
</organism>
<evidence type="ECO:0000313" key="3">
    <source>
        <dbReference type="EMBL" id="OHT16557.1"/>
    </source>
</evidence>
<keyword evidence="2" id="KW-0812">Transmembrane</keyword>
<evidence type="ECO:0000256" key="2">
    <source>
        <dbReference type="SAM" id="Phobius"/>
    </source>
</evidence>
<evidence type="ECO:0000256" key="1">
    <source>
        <dbReference type="SAM" id="MobiDB-lite"/>
    </source>
</evidence>
<protein>
    <submittedName>
        <fullName evidence="3">Uncharacterized protein</fullName>
    </submittedName>
</protein>
<gene>
    <name evidence="3" type="ORF">TRFO_13154</name>
</gene>